<proteinExistence type="predicted"/>
<name>A0AAD1U5J6_EUPCR</name>
<sequence length="315" mass="36672">MKKEKKQVNKDIIFLGKDIYLNKPPPSFLDKPKLFKNLPIYEKFHLKTHFPKINQKKLFQNKDIQLVGTPKKRKKKFKSNMINIISPNNESQVVTLSPSKKPKGKWFQKIPVNWGKDYDQLKKSLDESSPLTGKDVKSFLYFANKIPNPDVIEKFLNYLYTHNLKKNLLPADIQKELSSSKWKNTFDLPAISKRNSIGDRSRQFSTIGFRSSDQLTKKKNSGHTQRKSPVWTKRHLSPITKREKIFKQSQRRSGGANFYSKRSSLKVPRLKSPTEIIDKIITPEYTDEEVDEMLIALAYSQTKMEQRLKSSINSP</sequence>
<evidence type="ECO:0000256" key="1">
    <source>
        <dbReference type="SAM" id="MobiDB-lite"/>
    </source>
</evidence>
<accession>A0AAD1U5J6</accession>
<gene>
    <name evidence="2" type="ORF">ECRASSUSDP1_LOCUS971</name>
</gene>
<protein>
    <submittedName>
        <fullName evidence="2">Uncharacterized protein</fullName>
    </submittedName>
</protein>
<evidence type="ECO:0000313" key="2">
    <source>
        <dbReference type="EMBL" id="CAI2359678.1"/>
    </source>
</evidence>
<evidence type="ECO:0000313" key="3">
    <source>
        <dbReference type="Proteomes" id="UP001295684"/>
    </source>
</evidence>
<dbReference type="AlphaFoldDB" id="A0AAD1U5J6"/>
<comment type="caution">
    <text evidence="2">The sequence shown here is derived from an EMBL/GenBank/DDBJ whole genome shotgun (WGS) entry which is preliminary data.</text>
</comment>
<dbReference type="EMBL" id="CAMPGE010000913">
    <property type="protein sequence ID" value="CAI2359678.1"/>
    <property type="molecule type" value="Genomic_DNA"/>
</dbReference>
<reference evidence="2" key="1">
    <citation type="submission" date="2023-07" db="EMBL/GenBank/DDBJ databases">
        <authorList>
            <consortium name="AG Swart"/>
            <person name="Singh M."/>
            <person name="Singh A."/>
            <person name="Seah K."/>
            <person name="Emmerich C."/>
        </authorList>
    </citation>
    <scope>NUCLEOTIDE SEQUENCE</scope>
    <source>
        <strain evidence="2">DP1</strain>
    </source>
</reference>
<feature type="compositionally biased region" description="Basic residues" evidence="1">
    <location>
        <begin position="217"/>
        <end position="232"/>
    </location>
</feature>
<organism evidence="2 3">
    <name type="scientific">Euplotes crassus</name>
    <dbReference type="NCBI Taxonomy" id="5936"/>
    <lineage>
        <taxon>Eukaryota</taxon>
        <taxon>Sar</taxon>
        <taxon>Alveolata</taxon>
        <taxon>Ciliophora</taxon>
        <taxon>Intramacronucleata</taxon>
        <taxon>Spirotrichea</taxon>
        <taxon>Hypotrichia</taxon>
        <taxon>Euplotida</taxon>
        <taxon>Euplotidae</taxon>
        <taxon>Moneuplotes</taxon>
    </lineage>
</organism>
<feature type="region of interest" description="Disordered" evidence="1">
    <location>
        <begin position="213"/>
        <end position="232"/>
    </location>
</feature>
<keyword evidence="3" id="KW-1185">Reference proteome</keyword>
<dbReference type="Proteomes" id="UP001295684">
    <property type="component" value="Unassembled WGS sequence"/>
</dbReference>